<gene>
    <name evidence="12" type="ORF">SteCoe_4199</name>
</gene>
<dbReference type="PROSITE" id="PS50893">
    <property type="entry name" value="ABC_TRANSPORTER_2"/>
    <property type="match status" value="2"/>
</dbReference>
<keyword evidence="4 9" id="KW-0812">Transmembrane</keyword>
<feature type="domain" description="ABC transporter" evidence="10">
    <location>
        <begin position="998"/>
        <end position="1231"/>
    </location>
</feature>
<feature type="transmembrane region" description="Helical" evidence="9">
    <location>
        <begin position="687"/>
        <end position="713"/>
    </location>
</feature>
<dbReference type="Gene3D" id="1.20.1560.10">
    <property type="entry name" value="ABC transporter type 1, transmembrane domain"/>
    <property type="match status" value="2"/>
</dbReference>
<dbReference type="InterPro" id="IPR050173">
    <property type="entry name" value="ABC_transporter_C-like"/>
</dbReference>
<comment type="subcellular location">
    <subcellularLocation>
        <location evidence="1">Membrane</location>
        <topology evidence="1">Multi-pass membrane protein</topology>
    </subcellularLocation>
</comment>
<feature type="domain" description="ABC transmembrane type-1" evidence="11">
    <location>
        <begin position="80"/>
        <end position="369"/>
    </location>
</feature>
<keyword evidence="6" id="KW-0067">ATP-binding</keyword>
<feature type="transmembrane region" description="Helical" evidence="9">
    <location>
        <begin position="115"/>
        <end position="135"/>
    </location>
</feature>
<evidence type="ECO:0000256" key="7">
    <source>
        <dbReference type="ARBA" id="ARBA00022989"/>
    </source>
</evidence>
<dbReference type="OrthoDB" id="6500128at2759"/>
<dbReference type="AlphaFoldDB" id="A0A1R2CVD0"/>
<keyword evidence="8 9" id="KW-0472">Membrane</keyword>
<evidence type="ECO:0000313" key="13">
    <source>
        <dbReference type="Proteomes" id="UP000187209"/>
    </source>
</evidence>
<dbReference type="EMBL" id="MPUH01000051">
    <property type="protein sequence ID" value="OMJ92976.1"/>
    <property type="molecule type" value="Genomic_DNA"/>
</dbReference>
<accession>A0A1R2CVD0</accession>
<evidence type="ECO:0000256" key="9">
    <source>
        <dbReference type="SAM" id="Phobius"/>
    </source>
</evidence>
<dbReference type="SUPFAM" id="SSF52540">
    <property type="entry name" value="P-loop containing nucleoside triphosphate hydrolases"/>
    <property type="match status" value="2"/>
</dbReference>
<feature type="transmembrane region" description="Helical" evidence="9">
    <location>
        <begin position="827"/>
        <end position="847"/>
    </location>
</feature>
<feature type="transmembrane region" description="Helical" evidence="9">
    <location>
        <begin position="910"/>
        <end position="932"/>
    </location>
</feature>
<keyword evidence="13" id="KW-1185">Reference proteome</keyword>
<dbReference type="FunFam" id="3.40.50.300:FF:000163">
    <property type="entry name" value="Multidrug resistance-associated protein member 4"/>
    <property type="match status" value="1"/>
</dbReference>
<dbReference type="Pfam" id="PF00664">
    <property type="entry name" value="ABC_membrane"/>
    <property type="match status" value="2"/>
</dbReference>
<dbReference type="InterPro" id="IPR027417">
    <property type="entry name" value="P-loop_NTPase"/>
</dbReference>
<keyword evidence="5" id="KW-0547">Nucleotide-binding</keyword>
<dbReference type="InterPro" id="IPR003439">
    <property type="entry name" value="ABC_transporter-like_ATP-bd"/>
</dbReference>
<evidence type="ECO:0000256" key="1">
    <source>
        <dbReference type="ARBA" id="ARBA00004141"/>
    </source>
</evidence>
<protein>
    <submittedName>
        <fullName evidence="12">Uncharacterized protein</fullName>
    </submittedName>
</protein>
<feature type="transmembrane region" description="Helical" evidence="9">
    <location>
        <begin position="725"/>
        <end position="744"/>
    </location>
</feature>
<dbReference type="InterPro" id="IPR017871">
    <property type="entry name" value="ABC_transporter-like_CS"/>
</dbReference>
<feature type="transmembrane region" description="Helical" evidence="9">
    <location>
        <begin position="803"/>
        <end position="821"/>
    </location>
</feature>
<dbReference type="GO" id="GO:0016887">
    <property type="term" value="F:ATP hydrolysis activity"/>
    <property type="evidence" value="ECO:0007669"/>
    <property type="project" value="InterPro"/>
</dbReference>
<feature type="domain" description="ABC transporter" evidence="10">
    <location>
        <begin position="411"/>
        <end position="635"/>
    </location>
</feature>
<dbReference type="Pfam" id="PF00005">
    <property type="entry name" value="ABC_tran"/>
    <property type="match status" value="2"/>
</dbReference>
<evidence type="ECO:0000256" key="6">
    <source>
        <dbReference type="ARBA" id="ARBA00022840"/>
    </source>
</evidence>
<dbReference type="PANTHER" id="PTHR24223">
    <property type="entry name" value="ATP-BINDING CASSETTE SUB-FAMILY C"/>
    <property type="match status" value="1"/>
</dbReference>
<dbReference type="InterPro" id="IPR003593">
    <property type="entry name" value="AAA+_ATPase"/>
</dbReference>
<comment type="similarity">
    <text evidence="2">Belongs to the ABC transporter superfamily. ABCC family. Conjugate transporter (TC 3.A.1.208) subfamily.</text>
</comment>
<evidence type="ECO:0000259" key="10">
    <source>
        <dbReference type="PROSITE" id="PS50893"/>
    </source>
</evidence>
<dbReference type="PANTHER" id="PTHR24223:SF456">
    <property type="entry name" value="MULTIDRUG RESISTANCE-ASSOCIATED PROTEIN LETHAL(2)03659"/>
    <property type="match status" value="1"/>
</dbReference>
<evidence type="ECO:0000256" key="8">
    <source>
        <dbReference type="ARBA" id="ARBA00023136"/>
    </source>
</evidence>
<feature type="transmembrane region" description="Helical" evidence="9">
    <location>
        <begin position="80"/>
        <end position="103"/>
    </location>
</feature>
<keyword evidence="7 9" id="KW-1133">Transmembrane helix</keyword>
<organism evidence="12 13">
    <name type="scientific">Stentor coeruleus</name>
    <dbReference type="NCBI Taxonomy" id="5963"/>
    <lineage>
        <taxon>Eukaryota</taxon>
        <taxon>Sar</taxon>
        <taxon>Alveolata</taxon>
        <taxon>Ciliophora</taxon>
        <taxon>Postciliodesmatophora</taxon>
        <taxon>Heterotrichea</taxon>
        <taxon>Heterotrichida</taxon>
        <taxon>Stentoridae</taxon>
        <taxon>Stentor</taxon>
    </lineage>
</organism>
<dbReference type="GO" id="GO:0016020">
    <property type="term" value="C:membrane"/>
    <property type="evidence" value="ECO:0007669"/>
    <property type="project" value="UniProtKB-SubCell"/>
</dbReference>
<dbReference type="CDD" id="cd03244">
    <property type="entry name" value="ABCC_MRP_domain2"/>
    <property type="match status" value="1"/>
</dbReference>
<evidence type="ECO:0000259" key="11">
    <source>
        <dbReference type="PROSITE" id="PS50929"/>
    </source>
</evidence>
<dbReference type="InterPro" id="IPR011527">
    <property type="entry name" value="ABC1_TM_dom"/>
</dbReference>
<dbReference type="PROSITE" id="PS00211">
    <property type="entry name" value="ABC_TRANSPORTER_1"/>
    <property type="match status" value="2"/>
</dbReference>
<comment type="caution">
    <text evidence="12">The sequence shown here is derived from an EMBL/GenBank/DDBJ whole genome shotgun (WGS) entry which is preliminary data.</text>
</comment>
<dbReference type="FunFam" id="3.40.50.300:FF:000997">
    <property type="entry name" value="Multidrug resistance-associated protein 1"/>
    <property type="match status" value="1"/>
</dbReference>
<evidence type="ECO:0000256" key="4">
    <source>
        <dbReference type="ARBA" id="ARBA00022692"/>
    </source>
</evidence>
<dbReference type="GO" id="GO:0005524">
    <property type="term" value="F:ATP binding"/>
    <property type="evidence" value="ECO:0007669"/>
    <property type="project" value="UniProtKB-KW"/>
</dbReference>
<name>A0A1R2CVD0_9CILI</name>
<dbReference type="Gene3D" id="3.40.50.300">
    <property type="entry name" value="P-loop containing nucleotide triphosphate hydrolases"/>
    <property type="match status" value="2"/>
</dbReference>
<feature type="transmembrane region" description="Helical" evidence="9">
    <location>
        <begin position="340"/>
        <end position="364"/>
    </location>
</feature>
<feature type="transmembrane region" description="Helical" evidence="9">
    <location>
        <begin position="192"/>
        <end position="214"/>
    </location>
</feature>
<feature type="domain" description="ABC transmembrane type-1" evidence="11">
    <location>
        <begin position="690"/>
        <end position="950"/>
    </location>
</feature>
<keyword evidence="3" id="KW-0813">Transport</keyword>
<evidence type="ECO:0000256" key="3">
    <source>
        <dbReference type="ARBA" id="ARBA00022448"/>
    </source>
</evidence>
<sequence length="1257" mass="142810">MVFFPYDESWYSTELMLLWAFSSIKYYRKNPPNLENLFDIPKSLNLQSPMQILENFWNEEKQKESPSFFKAFFKTIRKEFFLCTTLLLVVYMLYLVQIIAIYFIADYLSDDTSSIWYGVILACIFIIASVFEAFFKINMHFKSSLLLSKTKSLIALIISKKSLKLSNIALSDSNDKGKIINVMITDMEMLELMFSTLSFLCIPIILICYIIVLIWLFGPIGLIGIGVSIFHLPFIIWISQKSSNHTLNASKIGDERVKSIQNLIYGIKIIKLYGWELPLLNVIKSLRSKEIDFHRKSKLLYSGLSSFGLSGSLLAIFITASVQVACGYSLEAKKIFMLSFFTFITHMLTAYLSIQGLMLIFSFLDNMNRIKDILLLPEFESYLDQEKTDFAIELENSSFGWKKDKKLENDKNYDENTKLIEEDQEVPVVLKDISIKVSKGELVIVIGQVGSGKSSLFLALLSELVQLSGHIKISGSIAFSSEDPWILSKTFKENIVLDKNFDPELYSLALSSCDLNEDLAILKNGDSTLIGENGITLSGGQRARLCLARCVYSNADIMFLDDPLSAVDADVANHLFFDCIQKVLKNKTIILATNQIHFLQHADKILIFDKGSISFYGTFTEFQQFEGKNLSNISPKQTNEKNKEIEFSREGFIEKLENVHEEEISDIQWIKALWDYTYIGIKSVNMYILIIFLVLSICYDISSIGSYYFLAYWSGESEQNQGKYYLIYAGILLACYFFSAFRFLPIFNLYLNSSDKVHENSIRGLALTQSVYFDTHNSGQAITRFSKDIGVIDGPLQLNIVNFITYFLSVLFFIIVTIIIIPINAGAFFISIILWWFLLKYLIKIIVKLRDIELISRDPIISLLVQLINNLSSVRCFNYQQAFENECIENANLFFRASLTLNVFLRFVQLYFQIIIISLLALNAIIIVVFKSSFSTELGAFSIASTAMIMCSISAIPRIIVDLNCNAASVEKLAELANLHPEGILIESQEFIISHGKIVFENIFMRYQPQLNLALNGLSFVINAKEKVGIVGRTGSGKSSILQVLFRLVNPESGSVYIDGQDYMKAGLHQLRSQMSVIPQTLALFIGSVKYNLDPLCQHTDEEILLVLKEVELLDYVEGHEKGIDSLVLKEINFSAGQKQLLCLARAVLRKNKIVMMDEATSNVDNETDRIVQEVIKKKFDQCTMLIIAHRLRTIIDCDKIIVIDKGQCGEIGKPVEIIKNENSLFRMLVESTGNEESSFLISEIMKKSEKMHGDDN</sequence>
<dbReference type="Proteomes" id="UP000187209">
    <property type="component" value="Unassembled WGS sequence"/>
</dbReference>
<dbReference type="InterPro" id="IPR036640">
    <property type="entry name" value="ABC1_TM_sf"/>
</dbReference>
<dbReference type="GO" id="GO:0140359">
    <property type="term" value="F:ABC-type transporter activity"/>
    <property type="evidence" value="ECO:0007669"/>
    <property type="project" value="InterPro"/>
</dbReference>
<proteinExistence type="inferred from homology"/>
<dbReference type="SUPFAM" id="SSF90123">
    <property type="entry name" value="ABC transporter transmembrane region"/>
    <property type="match status" value="2"/>
</dbReference>
<dbReference type="SMART" id="SM00382">
    <property type="entry name" value="AAA"/>
    <property type="match status" value="2"/>
</dbReference>
<evidence type="ECO:0000313" key="12">
    <source>
        <dbReference type="EMBL" id="OMJ92976.1"/>
    </source>
</evidence>
<evidence type="ECO:0000256" key="5">
    <source>
        <dbReference type="ARBA" id="ARBA00022741"/>
    </source>
</evidence>
<dbReference type="CDD" id="cd03250">
    <property type="entry name" value="ABCC_MRP_domain1"/>
    <property type="match status" value="1"/>
</dbReference>
<feature type="transmembrane region" description="Helical" evidence="9">
    <location>
        <begin position="220"/>
        <end position="238"/>
    </location>
</feature>
<dbReference type="PROSITE" id="PS50929">
    <property type="entry name" value="ABC_TM1F"/>
    <property type="match status" value="2"/>
</dbReference>
<evidence type="ECO:0000256" key="2">
    <source>
        <dbReference type="ARBA" id="ARBA00009726"/>
    </source>
</evidence>
<feature type="transmembrane region" description="Helical" evidence="9">
    <location>
        <begin position="938"/>
        <end position="956"/>
    </location>
</feature>
<reference evidence="12 13" key="1">
    <citation type="submission" date="2016-11" db="EMBL/GenBank/DDBJ databases">
        <title>The macronuclear genome of Stentor coeruleus: a giant cell with tiny introns.</title>
        <authorList>
            <person name="Slabodnick M."/>
            <person name="Ruby J.G."/>
            <person name="Reiff S.B."/>
            <person name="Swart E.C."/>
            <person name="Gosai S."/>
            <person name="Prabakaran S."/>
            <person name="Witkowska E."/>
            <person name="Larue G.E."/>
            <person name="Fisher S."/>
            <person name="Freeman R.M."/>
            <person name="Gunawardena J."/>
            <person name="Chu W."/>
            <person name="Stover N.A."/>
            <person name="Gregory B.D."/>
            <person name="Nowacki M."/>
            <person name="Derisi J."/>
            <person name="Roy S.W."/>
            <person name="Marshall W.F."/>
            <person name="Sood P."/>
        </authorList>
    </citation>
    <scope>NUCLEOTIDE SEQUENCE [LARGE SCALE GENOMIC DNA]</scope>
    <source>
        <strain evidence="12">WM001</strain>
    </source>
</reference>
<feature type="transmembrane region" description="Helical" evidence="9">
    <location>
        <begin position="299"/>
        <end position="320"/>
    </location>
</feature>